<dbReference type="GO" id="GO:0016887">
    <property type="term" value="F:ATP hydrolysis activity"/>
    <property type="evidence" value="ECO:0007669"/>
    <property type="project" value="InterPro"/>
</dbReference>
<dbReference type="InterPro" id="IPR003593">
    <property type="entry name" value="AAA+_ATPase"/>
</dbReference>
<feature type="domain" description="AAA+ ATPase" evidence="5">
    <location>
        <begin position="150"/>
        <end position="272"/>
    </location>
</feature>
<dbReference type="InterPro" id="IPR003959">
    <property type="entry name" value="ATPase_AAA_core"/>
</dbReference>
<dbReference type="InterPro" id="IPR032423">
    <property type="entry name" value="AAA_assoc_2"/>
</dbReference>
<dbReference type="GO" id="GO:0003677">
    <property type="term" value="F:DNA binding"/>
    <property type="evidence" value="ECO:0007669"/>
    <property type="project" value="InterPro"/>
</dbReference>
<dbReference type="Pfam" id="PF12002">
    <property type="entry name" value="MgsA_C"/>
    <property type="match status" value="1"/>
</dbReference>
<dbReference type="SMART" id="SM00382">
    <property type="entry name" value="AAA"/>
    <property type="match status" value="1"/>
</dbReference>
<evidence type="ECO:0000259" key="5">
    <source>
        <dbReference type="SMART" id="SM00382"/>
    </source>
</evidence>
<accession>A0A9P0CYL2</accession>
<dbReference type="InterPro" id="IPR027417">
    <property type="entry name" value="P-loop_NTPase"/>
</dbReference>
<dbReference type="Gene3D" id="1.10.8.60">
    <property type="match status" value="1"/>
</dbReference>
<keyword evidence="3" id="KW-0547">Nucleotide-binding</keyword>
<dbReference type="EMBL" id="OV651815">
    <property type="protein sequence ID" value="CAH1108848.1"/>
    <property type="molecule type" value="Genomic_DNA"/>
</dbReference>
<dbReference type="Proteomes" id="UP001153636">
    <property type="component" value="Chromosome 3"/>
</dbReference>
<reference evidence="6" key="1">
    <citation type="submission" date="2022-01" db="EMBL/GenBank/DDBJ databases">
        <authorList>
            <person name="King R."/>
        </authorList>
    </citation>
    <scope>NUCLEOTIDE SEQUENCE</scope>
</reference>
<dbReference type="InterPro" id="IPR051314">
    <property type="entry name" value="AAA_ATPase_RarA/MGS1/WRNIP1"/>
</dbReference>
<gene>
    <name evidence="6" type="ORF">PSYICH_LOCUS9469</name>
</gene>
<comment type="similarity">
    <text evidence="1">Belongs to the AAA ATPase family. RarA/MGS1/WRNIP1 subfamily.</text>
</comment>
<dbReference type="GO" id="GO:0008047">
    <property type="term" value="F:enzyme activator activity"/>
    <property type="evidence" value="ECO:0007669"/>
    <property type="project" value="TreeGrafter"/>
</dbReference>
<dbReference type="Pfam" id="PF16193">
    <property type="entry name" value="AAA_assoc_2"/>
    <property type="match status" value="1"/>
</dbReference>
<dbReference type="GO" id="GO:0017116">
    <property type="term" value="F:single-stranded DNA helicase activity"/>
    <property type="evidence" value="ECO:0007669"/>
    <property type="project" value="TreeGrafter"/>
</dbReference>
<dbReference type="CDD" id="cd18139">
    <property type="entry name" value="HLD_clamp_RarA"/>
    <property type="match status" value="1"/>
</dbReference>
<dbReference type="FunFam" id="3.40.50.300:FF:000137">
    <property type="entry name" value="Replication-associated recombination protein A"/>
    <property type="match status" value="1"/>
</dbReference>
<dbReference type="PANTHER" id="PTHR13779:SF7">
    <property type="entry name" value="ATPASE WRNIP1"/>
    <property type="match status" value="1"/>
</dbReference>
<evidence type="ECO:0000256" key="4">
    <source>
        <dbReference type="ARBA" id="ARBA00022840"/>
    </source>
</evidence>
<evidence type="ECO:0000256" key="1">
    <source>
        <dbReference type="ARBA" id="ARBA00008959"/>
    </source>
</evidence>
<dbReference type="GO" id="GO:0006261">
    <property type="term" value="P:DNA-templated DNA replication"/>
    <property type="evidence" value="ECO:0007669"/>
    <property type="project" value="TreeGrafter"/>
</dbReference>
<protein>
    <recommendedName>
        <fullName evidence="5">AAA+ ATPase domain-containing protein</fullName>
    </recommendedName>
</protein>
<proteinExistence type="inferred from homology"/>
<dbReference type="FunFam" id="1.20.272.10:FF:000001">
    <property type="entry name" value="Putative AAA family ATPase"/>
    <property type="match status" value="1"/>
</dbReference>
<keyword evidence="7" id="KW-1185">Reference proteome</keyword>
<dbReference type="SUPFAM" id="SSF48019">
    <property type="entry name" value="post-AAA+ oligomerization domain-like"/>
    <property type="match status" value="1"/>
</dbReference>
<dbReference type="CDD" id="cd00009">
    <property type="entry name" value="AAA"/>
    <property type="match status" value="1"/>
</dbReference>
<dbReference type="Pfam" id="PF00004">
    <property type="entry name" value="AAA"/>
    <property type="match status" value="1"/>
</dbReference>
<dbReference type="GO" id="GO:0005634">
    <property type="term" value="C:nucleus"/>
    <property type="evidence" value="ECO:0007669"/>
    <property type="project" value="TreeGrafter"/>
</dbReference>
<dbReference type="InterPro" id="IPR021886">
    <property type="entry name" value="MgsA_C"/>
</dbReference>
<dbReference type="AlphaFoldDB" id="A0A9P0CYL2"/>
<dbReference type="Gene3D" id="1.10.3710.10">
    <property type="entry name" value="DNA polymerase III clamp loader subunits, C-terminal domain"/>
    <property type="match status" value="1"/>
</dbReference>
<name>A0A9P0CYL2_9CUCU</name>
<dbReference type="OrthoDB" id="10265467at2759"/>
<dbReference type="PANTHER" id="PTHR13779">
    <property type="entry name" value="WERNER HELICASE-INTERACTING PROTEIN 1 FAMILY MEMBER"/>
    <property type="match status" value="1"/>
</dbReference>
<dbReference type="Gene3D" id="1.20.272.10">
    <property type="match status" value="1"/>
</dbReference>
<dbReference type="SUPFAM" id="SSF52540">
    <property type="entry name" value="P-loop containing nucleoside triphosphate hydrolases"/>
    <property type="match status" value="1"/>
</dbReference>
<evidence type="ECO:0000313" key="7">
    <source>
        <dbReference type="Proteomes" id="UP001153636"/>
    </source>
</evidence>
<evidence type="ECO:0000256" key="3">
    <source>
        <dbReference type="ARBA" id="ARBA00022741"/>
    </source>
</evidence>
<keyword evidence="4" id="KW-0067">ATP-binding</keyword>
<dbReference type="Gene3D" id="3.40.50.300">
    <property type="entry name" value="P-loop containing nucleotide triphosphate hydrolases"/>
    <property type="match status" value="1"/>
</dbReference>
<dbReference type="GO" id="GO:0005524">
    <property type="term" value="F:ATP binding"/>
    <property type="evidence" value="ECO:0007669"/>
    <property type="project" value="UniProtKB-KW"/>
</dbReference>
<evidence type="ECO:0000256" key="2">
    <source>
        <dbReference type="ARBA" id="ARBA00022705"/>
    </source>
</evidence>
<evidence type="ECO:0000313" key="6">
    <source>
        <dbReference type="EMBL" id="CAH1108848.1"/>
    </source>
</evidence>
<sequence>MSQTKETTFCPICNKTFSIEEIQEHANKCIFLNCPEDDMSKRKRSPSPVFHQNKPRVTINQKSPRGIHKFSSTFDRENKDINKNAESTSNCEFKSQFGTSSSLGPRQLNPNNFSVPLAKQVAPKSLKDFFGQTNILGKDTVLRSLLEKAEIPNMVLWGPPGCGKTSLAGVINEICKSNPNKLRFTSLCAASCGVKDVQNVISISKNEMKFGRKTILFMDEIHAFNKKQQDTMLLSVERGDITLVGATTENPSFSINSALLSRCRVIVMEKLDCDTVYSILINASIKFKVDLVNNSLPQSGGLDKEKGSHVAIEDSALRWLADVSDGDARIALNNLQLVIQHNDTGKIITVDDVKEGMKKSHMLYDRKGEEHYNIISAMHKSIRGSDENAALYWTTRMIVSGEDPRFIARRLVRAASEDIGNADPNALQLAVSTMQGCQLLGMPEADVLLAQCSIYLARAPKSREADSALAKAKSLILNHRGPQPSVPMHIRNAPTKFMKEMGYSKLKPGETFSYMPPDLKDVNFF</sequence>
<dbReference type="GO" id="GO:0000731">
    <property type="term" value="P:DNA synthesis involved in DNA repair"/>
    <property type="evidence" value="ECO:0007669"/>
    <property type="project" value="TreeGrafter"/>
</dbReference>
<dbReference type="InterPro" id="IPR008921">
    <property type="entry name" value="DNA_pol3_clamp-load_cplx_C"/>
</dbReference>
<keyword evidence="2" id="KW-0235">DNA replication</keyword>
<organism evidence="6 7">
    <name type="scientific">Psylliodes chrysocephalus</name>
    <dbReference type="NCBI Taxonomy" id="3402493"/>
    <lineage>
        <taxon>Eukaryota</taxon>
        <taxon>Metazoa</taxon>
        <taxon>Ecdysozoa</taxon>
        <taxon>Arthropoda</taxon>
        <taxon>Hexapoda</taxon>
        <taxon>Insecta</taxon>
        <taxon>Pterygota</taxon>
        <taxon>Neoptera</taxon>
        <taxon>Endopterygota</taxon>
        <taxon>Coleoptera</taxon>
        <taxon>Polyphaga</taxon>
        <taxon>Cucujiformia</taxon>
        <taxon>Chrysomeloidea</taxon>
        <taxon>Chrysomelidae</taxon>
        <taxon>Galerucinae</taxon>
        <taxon>Alticini</taxon>
        <taxon>Psylliodes</taxon>
    </lineage>
</organism>